<dbReference type="PROSITE" id="PS50071">
    <property type="entry name" value="HOMEOBOX_2"/>
    <property type="match status" value="1"/>
</dbReference>
<sequence length="199" mass="20933">MWIGKGEWDPVKIWFQNRRSKQKKQGKGGCGSEKNGTDEEAEGEDEGSTGDGSRTPMDSETPNDNVGDVSPSCASAWAQAGLPPAIPHTSSIGVPPGSLSAALTPTGTGATLTPLGGSLPPPALPGSHLMQLPNSLASQQFQLAASASGPFAHLANLQQISFEKGYPAQKLEETQAAMYDPYSQTAYYPGYPYGYSHTY</sequence>
<dbReference type="EMBL" id="CATQJA010002654">
    <property type="protein sequence ID" value="CAJ0578815.1"/>
    <property type="molecule type" value="Genomic_DNA"/>
</dbReference>
<feature type="domain" description="Homeobox" evidence="4">
    <location>
        <begin position="11"/>
        <end position="25"/>
    </location>
</feature>
<keyword evidence="2" id="KW-0539">Nucleus</keyword>
<gene>
    <name evidence="5" type="ORF">MSPICULIGERA_LOCUS17056</name>
</gene>
<feature type="compositionally biased region" description="Basic and acidic residues" evidence="3">
    <location>
        <begin position="1"/>
        <end position="10"/>
    </location>
</feature>
<dbReference type="Proteomes" id="UP001177023">
    <property type="component" value="Unassembled WGS sequence"/>
</dbReference>
<dbReference type="InterPro" id="IPR001356">
    <property type="entry name" value="HD"/>
</dbReference>
<dbReference type="InterPro" id="IPR009057">
    <property type="entry name" value="Homeodomain-like_sf"/>
</dbReference>
<feature type="DNA-binding region" description="Homeobox" evidence="2">
    <location>
        <begin position="13"/>
        <end position="26"/>
    </location>
</feature>
<feature type="region of interest" description="Disordered" evidence="3">
    <location>
        <begin position="88"/>
        <end position="109"/>
    </location>
</feature>
<dbReference type="GO" id="GO:0003677">
    <property type="term" value="F:DNA binding"/>
    <property type="evidence" value="ECO:0007669"/>
    <property type="project" value="UniProtKB-UniRule"/>
</dbReference>
<keyword evidence="2" id="KW-0371">Homeobox</keyword>
<dbReference type="AlphaFoldDB" id="A0AA36D2D9"/>
<feature type="compositionally biased region" description="Acidic residues" evidence="3">
    <location>
        <begin position="38"/>
        <end position="48"/>
    </location>
</feature>
<proteinExistence type="predicted"/>
<dbReference type="SUPFAM" id="SSF46689">
    <property type="entry name" value="Homeodomain-like"/>
    <property type="match status" value="1"/>
</dbReference>
<keyword evidence="6" id="KW-1185">Reference proteome</keyword>
<evidence type="ECO:0000313" key="5">
    <source>
        <dbReference type="EMBL" id="CAJ0578815.1"/>
    </source>
</evidence>
<accession>A0AA36D2D9</accession>
<evidence type="ECO:0000256" key="2">
    <source>
        <dbReference type="PROSITE-ProRule" id="PRU00108"/>
    </source>
</evidence>
<comment type="subcellular location">
    <subcellularLocation>
        <location evidence="1 2">Nucleus</location>
    </subcellularLocation>
</comment>
<comment type="caution">
    <text evidence="5">The sequence shown here is derived from an EMBL/GenBank/DDBJ whole genome shotgun (WGS) entry which is preliminary data.</text>
</comment>
<organism evidence="5 6">
    <name type="scientific">Mesorhabditis spiculigera</name>
    <dbReference type="NCBI Taxonomy" id="96644"/>
    <lineage>
        <taxon>Eukaryota</taxon>
        <taxon>Metazoa</taxon>
        <taxon>Ecdysozoa</taxon>
        <taxon>Nematoda</taxon>
        <taxon>Chromadorea</taxon>
        <taxon>Rhabditida</taxon>
        <taxon>Rhabditina</taxon>
        <taxon>Rhabditomorpha</taxon>
        <taxon>Rhabditoidea</taxon>
        <taxon>Rhabditidae</taxon>
        <taxon>Mesorhabditinae</taxon>
        <taxon>Mesorhabditis</taxon>
    </lineage>
</organism>
<evidence type="ECO:0000259" key="4">
    <source>
        <dbReference type="PROSITE" id="PS50071"/>
    </source>
</evidence>
<reference evidence="5" key="1">
    <citation type="submission" date="2023-06" db="EMBL/GenBank/DDBJ databases">
        <authorList>
            <person name="Delattre M."/>
        </authorList>
    </citation>
    <scope>NUCLEOTIDE SEQUENCE</scope>
    <source>
        <strain evidence="5">AF72</strain>
    </source>
</reference>
<feature type="non-terminal residue" evidence="5">
    <location>
        <position position="1"/>
    </location>
</feature>
<keyword evidence="2" id="KW-0238">DNA-binding</keyword>
<dbReference type="CDD" id="cd00086">
    <property type="entry name" value="homeodomain"/>
    <property type="match status" value="1"/>
</dbReference>
<dbReference type="GO" id="GO:0005634">
    <property type="term" value="C:nucleus"/>
    <property type="evidence" value="ECO:0007669"/>
    <property type="project" value="UniProtKB-SubCell"/>
</dbReference>
<evidence type="ECO:0000313" key="6">
    <source>
        <dbReference type="Proteomes" id="UP001177023"/>
    </source>
</evidence>
<feature type="compositionally biased region" description="Low complexity" evidence="3">
    <location>
        <begin position="99"/>
        <end position="109"/>
    </location>
</feature>
<feature type="region of interest" description="Disordered" evidence="3">
    <location>
        <begin position="1"/>
        <end position="72"/>
    </location>
</feature>
<evidence type="ECO:0000256" key="3">
    <source>
        <dbReference type="SAM" id="MobiDB-lite"/>
    </source>
</evidence>
<evidence type="ECO:0000256" key="1">
    <source>
        <dbReference type="ARBA" id="ARBA00004123"/>
    </source>
</evidence>
<name>A0AA36D2D9_9BILA</name>
<protein>
    <recommendedName>
        <fullName evidence="4">Homeobox domain-containing protein</fullName>
    </recommendedName>
</protein>